<reference evidence="1 2" key="1">
    <citation type="submission" date="2019-06" db="EMBL/GenBank/DDBJ databases">
        <title>Paenimaribius caenipelagi gen. nov., sp. nov., isolated from a tidal flat.</title>
        <authorList>
            <person name="Yoon J.-H."/>
        </authorList>
    </citation>
    <scope>NUCLEOTIDE SEQUENCE [LARGE SCALE GENOMIC DNA]</scope>
    <source>
        <strain evidence="1 2">JBTF-M29</strain>
    </source>
</reference>
<dbReference type="AlphaFoldDB" id="A0A547PT28"/>
<name>A0A547PT28_9RHOB</name>
<comment type="caution">
    <text evidence="1">The sequence shown here is derived from an EMBL/GenBank/DDBJ whole genome shotgun (WGS) entry which is preliminary data.</text>
</comment>
<proteinExistence type="predicted"/>
<dbReference type="OrthoDB" id="7839226at2"/>
<protein>
    <submittedName>
        <fullName evidence="1">Uncharacterized protein</fullName>
    </submittedName>
</protein>
<gene>
    <name evidence="1" type="ORF">FEV53_13275</name>
</gene>
<evidence type="ECO:0000313" key="2">
    <source>
        <dbReference type="Proteomes" id="UP000318590"/>
    </source>
</evidence>
<dbReference type="EMBL" id="VFSV01000025">
    <property type="protein sequence ID" value="TRD17299.1"/>
    <property type="molecule type" value="Genomic_DNA"/>
</dbReference>
<accession>A0A547PT28</accession>
<keyword evidence="2" id="KW-1185">Reference proteome</keyword>
<sequence length="169" mass="18628">MKTWILRELRGAAQRWWAHQALRDAGEVAEARRREHGKIRSDMEIIRNALSTTGAYISVGRGGAYVHFGQGCTLSHPGGLEHLATARVLRRAGLPLIDTTTVDRPERIMSLPMVAVGREPDLPPWHALSYVPLSAYAARAIKLGARVESLETLEEGTVETEGEVREDAP</sequence>
<dbReference type="RefSeq" id="WP_142835308.1">
    <property type="nucleotide sequence ID" value="NZ_VFSV01000025.1"/>
</dbReference>
<evidence type="ECO:0000313" key="1">
    <source>
        <dbReference type="EMBL" id="TRD17299.1"/>
    </source>
</evidence>
<dbReference type="Proteomes" id="UP000318590">
    <property type="component" value="Unassembled WGS sequence"/>
</dbReference>
<organism evidence="1 2">
    <name type="scientific">Palleronia caenipelagi</name>
    <dbReference type="NCBI Taxonomy" id="2489174"/>
    <lineage>
        <taxon>Bacteria</taxon>
        <taxon>Pseudomonadati</taxon>
        <taxon>Pseudomonadota</taxon>
        <taxon>Alphaproteobacteria</taxon>
        <taxon>Rhodobacterales</taxon>
        <taxon>Roseobacteraceae</taxon>
        <taxon>Palleronia</taxon>
    </lineage>
</organism>